<feature type="transmembrane region" description="Helical" evidence="2">
    <location>
        <begin position="12"/>
        <end position="30"/>
    </location>
</feature>
<evidence type="ECO:0000256" key="2">
    <source>
        <dbReference type="SAM" id="Phobius"/>
    </source>
</evidence>
<dbReference type="InterPro" id="IPR021443">
    <property type="entry name" value="DUF3093"/>
</dbReference>
<dbReference type="AlphaFoldDB" id="A0A6P2BYP9"/>
<keyword evidence="2" id="KW-0812">Transmembrane</keyword>
<feature type="compositionally biased region" description="Low complexity" evidence="1">
    <location>
        <begin position="145"/>
        <end position="156"/>
    </location>
</feature>
<evidence type="ECO:0000313" key="3">
    <source>
        <dbReference type="EMBL" id="TVZ03346.1"/>
    </source>
</evidence>
<reference evidence="3 4" key="1">
    <citation type="submission" date="2018-11" db="EMBL/GenBank/DDBJ databases">
        <title>Trebonia kvetii gen.nov., sp.nov., a novel acidophilic actinobacterium, and proposal of the new actinobacterial family Treboniaceae fam. nov.</title>
        <authorList>
            <person name="Rapoport D."/>
            <person name="Sagova-Mareckova M."/>
            <person name="Sedlacek I."/>
            <person name="Provaznik J."/>
            <person name="Kralova S."/>
            <person name="Pavlinic D."/>
            <person name="Benes V."/>
            <person name="Kopecky J."/>
        </authorList>
    </citation>
    <scope>NUCLEOTIDE SEQUENCE [LARGE SCALE GENOMIC DNA]</scope>
    <source>
        <strain evidence="3 4">15Tr583</strain>
    </source>
</reference>
<dbReference type="EMBL" id="RPFW01000004">
    <property type="protein sequence ID" value="TVZ03346.1"/>
    <property type="molecule type" value="Genomic_DNA"/>
</dbReference>
<feature type="region of interest" description="Disordered" evidence="1">
    <location>
        <begin position="145"/>
        <end position="178"/>
    </location>
</feature>
<sequence>MGAYRERLLVPVSYWLLAAPCVVVLGAEAYFFVDGWIPPLVIGLLAVLVGTLYVRWSLATIEVAGPVLRADGDTLALTEAGDVIALDERQSAQLRGPRGDPAAHLLLRPYLRRAVYVAIADPGEGGVPYWLIATRHPERLAAAISSARDAAGSTDADGTDTDEAGTGSHRPAGQQSVG</sequence>
<gene>
    <name evidence="3" type="ORF">EAS64_23355</name>
</gene>
<evidence type="ECO:0000256" key="1">
    <source>
        <dbReference type="SAM" id="MobiDB-lite"/>
    </source>
</evidence>
<dbReference type="RefSeq" id="WP_145856020.1">
    <property type="nucleotide sequence ID" value="NZ_RPFW01000004.1"/>
</dbReference>
<name>A0A6P2BYP9_9ACTN</name>
<protein>
    <submittedName>
        <fullName evidence="3">DUF3093 domain-containing protein</fullName>
    </submittedName>
</protein>
<evidence type="ECO:0000313" key="4">
    <source>
        <dbReference type="Proteomes" id="UP000460272"/>
    </source>
</evidence>
<dbReference type="Pfam" id="PF11292">
    <property type="entry name" value="DUF3093"/>
    <property type="match status" value="1"/>
</dbReference>
<dbReference type="Proteomes" id="UP000460272">
    <property type="component" value="Unassembled WGS sequence"/>
</dbReference>
<organism evidence="3 4">
    <name type="scientific">Trebonia kvetii</name>
    <dbReference type="NCBI Taxonomy" id="2480626"/>
    <lineage>
        <taxon>Bacteria</taxon>
        <taxon>Bacillati</taxon>
        <taxon>Actinomycetota</taxon>
        <taxon>Actinomycetes</taxon>
        <taxon>Streptosporangiales</taxon>
        <taxon>Treboniaceae</taxon>
        <taxon>Trebonia</taxon>
    </lineage>
</organism>
<comment type="caution">
    <text evidence="3">The sequence shown here is derived from an EMBL/GenBank/DDBJ whole genome shotgun (WGS) entry which is preliminary data.</text>
</comment>
<keyword evidence="4" id="KW-1185">Reference proteome</keyword>
<accession>A0A6P2BYP9</accession>
<keyword evidence="2" id="KW-1133">Transmembrane helix</keyword>
<keyword evidence="2" id="KW-0472">Membrane</keyword>
<proteinExistence type="predicted"/>
<dbReference type="OrthoDB" id="3217020at2"/>
<feature type="transmembrane region" description="Helical" evidence="2">
    <location>
        <begin position="36"/>
        <end position="54"/>
    </location>
</feature>